<evidence type="ECO:0000313" key="1">
    <source>
        <dbReference type="EMBL" id="RAH65443.1"/>
    </source>
</evidence>
<organism evidence="1 2">
    <name type="scientific">Aspergillus aculeatinus CBS 121060</name>
    <dbReference type="NCBI Taxonomy" id="1448322"/>
    <lineage>
        <taxon>Eukaryota</taxon>
        <taxon>Fungi</taxon>
        <taxon>Dikarya</taxon>
        <taxon>Ascomycota</taxon>
        <taxon>Pezizomycotina</taxon>
        <taxon>Eurotiomycetes</taxon>
        <taxon>Eurotiomycetidae</taxon>
        <taxon>Eurotiales</taxon>
        <taxon>Aspergillaceae</taxon>
        <taxon>Aspergillus</taxon>
        <taxon>Aspergillus subgen. Circumdati</taxon>
    </lineage>
</organism>
<proteinExistence type="predicted"/>
<keyword evidence="2" id="KW-1185">Reference proteome</keyword>
<evidence type="ECO:0000313" key="2">
    <source>
        <dbReference type="Proteomes" id="UP000249661"/>
    </source>
</evidence>
<accession>A0ACD1GVP8</accession>
<reference evidence="1" key="1">
    <citation type="submission" date="2018-02" db="EMBL/GenBank/DDBJ databases">
        <title>The genomes of Aspergillus section Nigri reveals drivers in fungal speciation.</title>
        <authorList>
            <consortium name="DOE Joint Genome Institute"/>
            <person name="Vesth T.C."/>
            <person name="Nybo J."/>
            <person name="Theobald S."/>
            <person name="Brandl J."/>
            <person name="Frisvad J.C."/>
            <person name="Nielsen K.F."/>
            <person name="Lyhne E.K."/>
            <person name="Kogle M.E."/>
            <person name="Kuo A."/>
            <person name="Riley R."/>
            <person name="Clum A."/>
            <person name="Nolan M."/>
            <person name="Lipzen A."/>
            <person name="Salamov A."/>
            <person name="Henrissat B."/>
            <person name="Wiebenga A."/>
            <person name="De vries R.P."/>
            <person name="Grigoriev I.V."/>
            <person name="Mortensen U.H."/>
            <person name="Andersen M.R."/>
            <person name="Baker S.E."/>
        </authorList>
    </citation>
    <scope>NUCLEOTIDE SEQUENCE</scope>
    <source>
        <strain evidence="1">CBS 121060</strain>
    </source>
</reference>
<name>A0ACD1GVP8_9EURO</name>
<protein>
    <submittedName>
        <fullName evidence="1">Uncharacterized protein</fullName>
    </submittedName>
</protein>
<sequence length="80" mass="9255">MQWTDRRLLIHHKLNEYCHWRKVVSPCSLNARRSRENFMEPPTETAPRRRADCCAHSVLTIIALCASSDLELHGQGDLVL</sequence>
<gene>
    <name evidence="1" type="ORF">BO66DRAFT_209709</name>
</gene>
<dbReference type="EMBL" id="KZ824995">
    <property type="protein sequence ID" value="RAH65443.1"/>
    <property type="molecule type" value="Genomic_DNA"/>
</dbReference>
<dbReference type="Proteomes" id="UP000249661">
    <property type="component" value="Unassembled WGS sequence"/>
</dbReference>